<dbReference type="RefSeq" id="WP_110360335.1">
    <property type="nucleotide sequence ID" value="NZ_QFLI01000003.1"/>
</dbReference>
<evidence type="ECO:0000313" key="17">
    <source>
        <dbReference type="Proteomes" id="UP000248079"/>
    </source>
</evidence>
<feature type="binding site" evidence="13">
    <location>
        <begin position="10"/>
        <end position="17"/>
    </location>
    <ligand>
        <name>ATP</name>
        <dbReference type="ChEBI" id="CHEBI:30616"/>
    </ligand>
</feature>
<evidence type="ECO:0000256" key="8">
    <source>
        <dbReference type="ARBA" id="ARBA00022741"/>
    </source>
</evidence>
<evidence type="ECO:0000256" key="11">
    <source>
        <dbReference type="ARBA" id="ARBA00030128"/>
    </source>
</evidence>
<evidence type="ECO:0000256" key="14">
    <source>
        <dbReference type="SAM" id="Coils"/>
    </source>
</evidence>
<dbReference type="Gene3D" id="3.40.50.300">
    <property type="entry name" value="P-loop containing nucleotide triphosphate hydrolases"/>
    <property type="match status" value="1"/>
</dbReference>
<dbReference type="FunFam" id="3.30.63.10:FF:000005">
    <property type="entry name" value="Guanylate kinase"/>
    <property type="match status" value="1"/>
</dbReference>
<dbReference type="PROSITE" id="PS00856">
    <property type="entry name" value="GUANYLATE_KINASE_1"/>
    <property type="match status" value="1"/>
</dbReference>
<keyword evidence="9 13" id="KW-0418">Kinase</keyword>
<dbReference type="Pfam" id="PF00625">
    <property type="entry name" value="Guanylate_kin"/>
    <property type="match status" value="1"/>
</dbReference>
<keyword evidence="14" id="KW-0175">Coiled coil</keyword>
<dbReference type="InterPro" id="IPR008145">
    <property type="entry name" value="GK/Ca_channel_bsu"/>
</dbReference>
<keyword evidence="6 13" id="KW-0963">Cytoplasm</keyword>
<dbReference type="SUPFAM" id="SSF52540">
    <property type="entry name" value="P-loop containing nucleoside triphosphate hydrolases"/>
    <property type="match status" value="1"/>
</dbReference>
<dbReference type="PANTHER" id="PTHR23117:SF13">
    <property type="entry name" value="GUANYLATE KINASE"/>
    <property type="match status" value="1"/>
</dbReference>
<dbReference type="EMBL" id="QFLI01000003">
    <property type="protein sequence ID" value="PXY01522.1"/>
    <property type="molecule type" value="Genomic_DNA"/>
</dbReference>
<reference evidence="16 17" key="1">
    <citation type="submission" date="2018-05" db="EMBL/GenBank/DDBJ databases">
        <title>Marinifilum breve JC075T sp. nov., a marine bacterium isolated from Yongle Blue Hole in the South China Sea.</title>
        <authorList>
            <person name="Fu T."/>
        </authorList>
    </citation>
    <scope>NUCLEOTIDE SEQUENCE [LARGE SCALE GENOMIC DNA]</scope>
    <source>
        <strain evidence="16 17">JC075</strain>
    </source>
</reference>
<keyword evidence="17" id="KW-1185">Reference proteome</keyword>
<dbReference type="CDD" id="cd00071">
    <property type="entry name" value="GMPK"/>
    <property type="match status" value="1"/>
</dbReference>
<evidence type="ECO:0000313" key="16">
    <source>
        <dbReference type="EMBL" id="PXY01522.1"/>
    </source>
</evidence>
<dbReference type="SMART" id="SM00072">
    <property type="entry name" value="GuKc"/>
    <property type="match status" value="1"/>
</dbReference>
<evidence type="ECO:0000256" key="13">
    <source>
        <dbReference type="HAMAP-Rule" id="MF_00328"/>
    </source>
</evidence>
<evidence type="ECO:0000256" key="10">
    <source>
        <dbReference type="ARBA" id="ARBA00022840"/>
    </source>
</evidence>
<dbReference type="OrthoDB" id="9808150at2"/>
<feature type="domain" description="Guanylate kinase-like" evidence="15">
    <location>
        <begin position="3"/>
        <end position="183"/>
    </location>
</feature>
<evidence type="ECO:0000256" key="2">
    <source>
        <dbReference type="ARBA" id="ARBA00004496"/>
    </source>
</evidence>
<dbReference type="InterPro" id="IPR008144">
    <property type="entry name" value="Guanylate_kin-like_dom"/>
</dbReference>
<comment type="function">
    <text evidence="1 13">Essential for recycling GMP and indirectly, cGMP.</text>
</comment>
<comment type="catalytic activity">
    <reaction evidence="12 13">
        <text>GMP + ATP = GDP + ADP</text>
        <dbReference type="Rhea" id="RHEA:20780"/>
        <dbReference type="ChEBI" id="CHEBI:30616"/>
        <dbReference type="ChEBI" id="CHEBI:58115"/>
        <dbReference type="ChEBI" id="CHEBI:58189"/>
        <dbReference type="ChEBI" id="CHEBI:456216"/>
        <dbReference type="EC" id="2.7.4.8"/>
    </reaction>
</comment>
<proteinExistence type="inferred from homology"/>
<keyword evidence="10 13" id="KW-0067">ATP-binding</keyword>
<feature type="coiled-coil region" evidence="14">
    <location>
        <begin position="127"/>
        <end position="188"/>
    </location>
</feature>
<dbReference type="InterPro" id="IPR020590">
    <property type="entry name" value="Guanylate_kinase_CS"/>
</dbReference>
<gene>
    <name evidence="13" type="primary">gmk</name>
    <name evidence="16" type="ORF">DF185_08535</name>
</gene>
<name>A0A2V3ZYF2_9BACT</name>
<dbReference type="GO" id="GO:0004385">
    <property type="term" value="F:GMP kinase activity"/>
    <property type="evidence" value="ECO:0007669"/>
    <property type="project" value="UniProtKB-UniRule"/>
</dbReference>
<dbReference type="AlphaFoldDB" id="A0A2V3ZYF2"/>
<evidence type="ECO:0000256" key="12">
    <source>
        <dbReference type="ARBA" id="ARBA00048594"/>
    </source>
</evidence>
<dbReference type="Proteomes" id="UP000248079">
    <property type="component" value="Unassembled WGS sequence"/>
</dbReference>
<evidence type="ECO:0000256" key="4">
    <source>
        <dbReference type="ARBA" id="ARBA00012961"/>
    </source>
</evidence>
<evidence type="ECO:0000256" key="1">
    <source>
        <dbReference type="ARBA" id="ARBA00003531"/>
    </source>
</evidence>
<dbReference type="NCBIfam" id="TIGR03263">
    <property type="entry name" value="guanyl_kin"/>
    <property type="match status" value="1"/>
</dbReference>
<organism evidence="16 17">
    <name type="scientific">Marinifilum breve</name>
    <dbReference type="NCBI Taxonomy" id="2184082"/>
    <lineage>
        <taxon>Bacteria</taxon>
        <taxon>Pseudomonadati</taxon>
        <taxon>Bacteroidota</taxon>
        <taxon>Bacteroidia</taxon>
        <taxon>Marinilabiliales</taxon>
        <taxon>Marinifilaceae</taxon>
    </lineage>
</organism>
<evidence type="ECO:0000259" key="15">
    <source>
        <dbReference type="PROSITE" id="PS50052"/>
    </source>
</evidence>
<dbReference type="InterPro" id="IPR017665">
    <property type="entry name" value="Guanylate_kinase"/>
</dbReference>
<comment type="similarity">
    <text evidence="3 13">Belongs to the guanylate kinase family.</text>
</comment>
<sequence length="188" mass="21713">MSGKLFIFSAPSGSGKTTIVRHLLRQDFKLEFSVSATSRASRGKEVHGKDYYFLSTEEFKQKIENDEFLEWEEVYEGCFYGTLKSEIDRIRNKGNNVIFDVDVVGGVNIKKYYKDDALAVFIQPPSLEELEKRLRGRNTDSEEVIAERIKKFQFELGFADQFDKVIINDKLEVALQEAENTLSEFIKK</sequence>
<dbReference type="InterPro" id="IPR027417">
    <property type="entry name" value="P-loop_NTPase"/>
</dbReference>
<evidence type="ECO:0000256" key="7">
    <source>
        <dbReference type="ARBA" id="ARBA00022679"/>
    </source>
</evidence>
<dbReference type="EC" id="2.7.4.8" evidence="4 13"/>
<dbReference type="Gene3D" id="3.30.63.10">
    <property type="entry name" value="Guanylate Kinase phosphate binding domain"/>
    <property type="match status" value="1"/>
</dbReference>
<dbReference type="PANTHER" id="PTHR23117">
    <property type="entry name" value="GUANYLATE KINASE-RELATED"/>
    <property type="match status" value="1"/>
</dbReference>
<comment type="caution">
    <text evidence="16">The sequence shown here is derived from an EMBL/GenBank/DDBJ whole genome shotgun (WGS) entry which is preliminary data.</text>
</comment>
<comment type="subcellular location">
    <subcellularLocation>
        <location evidence="2 13">Cytoplasm</location>
    </subcellularLocation>
</comment>
<evidence type="ECO:0000256" key="9">
    <source>
        <dbReference type="ARBA" id="ARBA00022777"/>
    </source>
</evidence>
<evidence type="ECO:0000256" key="5">
    <source>
        <dbReference type="ARBA" id="ARBA00016296"/>
    </source>
</evidence>
<dbReference type="PROSITE" id="PS50052">
    <property type="entry name" value="GUANYLATE_KINASE_2"/>
    <property type="match status" value="1"/>
</dbReference>
<keyword evidence="8 13" id="KW-0547">Nucleotide-binding</keyword>
<evidence type="ECO:0000256" key="6">
    <source>
        <dbReference type="ARBA" id="ARBA00022490"/>
    </source>
</evidence>
<dbReference type="GO" id="GO:0005829">
    <property type="term" value="C:cytosol"/>
    <property type="evidence" value="ECO:0007669"/>
    <property type="project" value="TreeGrafter"/>
</dbReference>
<dbReference type="GO" id="GO:0005524">
    <property type="term" value="F:ATP binding"/>
    <property type="evidence" value="ECO:0007669"/>
    <property type="project" value="UniProtKB-UniRule"/>
</dbReference>
<dbReference type="HAMAP" id="MF_00328">
    <property type="entry name" value="Guanylate_kinase"/>
    <property type="match status" value="1"/>
</dbReference>
<protein>
    <recommendedName>
        <fullName evidence="5 13">Guanylate kinase</fullName>
        <ecNumber evidence="4 13">2.7.4.8</ecNumber>
    </recommendedName>
    <alternativeName>
        <fullName evidence="11 13">GMP kinase</fullName>
    </alternativeName>
</protein>
<keyword evidence="7 13" id="KW-0808">Transferase</keyword>
<accession>A0A2V3ZYF2</accession>
<evidence type="ECO:0000256" key="3">
    <source>
        <dbReference type="ARBA" id="ARBA00005790"/>
    </source>
</evidence>